<protein>
    <submittedName>
        <fullName evidence="4">Putative diguanylate cyclase YfiN</fullName>
        <ecNumber evidence="4">2.7.3.-</ecNumber>
    </submittedName>
</protein>
<dbReference type="SMART" id="SM00052">
    <property type="entry name" value="EAL"/>
    <property type="match status" value="1"/>
</dbReference>
<dbReference type="PATRIC" id="fig|1886670.3.peg.2234"/>
<dbReference type="InterPro" id="IPR043128">
    <property type="entry name" value="Rev_trsase/Diguanyl_cyclase"/>
</dbReference>
<name>A0A1E3L439_9BACL</name>
<feature type="transmembrane region" description="Helical" evidence="1">
    <location>
        <begin position="185"/>
        <end position="209"/>
    </location>
</feature>
<dbReference type="Gene3D" id="3.30.450.20">
    <property type="entry name" value="PAS domain"/>
    <property type="match status" value="1"/>
</dbReference>
<feature type="transmembrane region" description="Helical" evidence="1">
    <location>
        <begin position="12"/>
        <end position="36"/>
    </location>
</feature>
<feature type="domain" description="GGDEF" evidence="3">
    <location>
        <begin position="411"/>
        <end position="544"/>
    </location>
</feature>
<dbReference type="Pfam" id="PF08448">
    <property type="entry name" value="PAS_4"/>
    <property type="match status" value="1"/>
</dbReference>
<keyword evidence="1" id="KW-0472">Membrane</keyword>
<dbReference type="InterPro" id="IPR000014">
    <property type="entry name" value="PAS"/>
</dbReference>
<feature type="transmembrane region" description="Helical" evidence="1">
    <location>
        <begin position="116"/>
        <end position="139"/>
    </location>
</feature>
<feature type="transmembrane region" description="Helical" evidence="1">
    <location>
        <begin position="57"/>
        <end position="79"/>
    </location>
</feature>
<dbReference type="Gene3D" id="3.20.20.450">
    <property type="entry name" value="EAL domain"/>
    <property type="match status" value="1"/>
</dbReference>
<dbReference type="EMBL" id="MDER01000038">
    <property type="protein sequence ID" value="ODP28444.1"/>
    <property type="molecule type" value="Genomic_DNA"/>
</dbReference>
<comment type="caution">
    <text evidence="4">The sequence shown here is derived from an EMBL/GenBank/DDBJ whole genome shotgun (WGS) entry which is preliminary data.</text>
</comment>
<dbReference type="SUPFAM" id="SSF55785">
    <property type="entry name" value="PYP-like sensor domain (PAS domain)"/>
    <property type="match status" value="1"/>
</dbReference>
<evidence type="ECO:0000259" key="3">
    <source>
        <dbReference type="PROSITE" id="PS50887"/>
    </source>
</evidence>
<keyword evidence="1" id="KW-1133">Transmembrane helix</keyword>
<dbReference type="SUPFAM" id="SSF141868">
    <property type="entry name" value="EAL domain-like"/>
    <property type="match status" value="1"/>
</dbReference>
<reference evidence="4 5" key="1">
    <citation type="submission" date="2016-08" db="EMBL/GenBank/DDBJ databases">
        <title>Genome sequencing of Paenibacillus sp. TI45-13ar, isolated from Korean traditional nuruk.</title>
        <authorList>
            <person name="Kim S.-J."/>
        </authorList>
    </citation>
    <scope>NUCLEOTIDE SEQUENCE [LARGE SCALE GENOMIC DNA]</scope>
    <source>
        <strain evidence="4 5">TI45-13ar</strain>
    </source>
</reference>
<dbReference type="InterPro" id="IPR013656">
    <property type="entry name" value="PAS_4"/>
</dbReference>
<dbReference type="InterPro" id="IPR035919">
    <property type="entry name" value="EAL_sf"/>
</dbReference>
<dbReference type="EC" id="2.7.3.-" evidence="4"/>
<feature type="transmembrane region" description="Helical" evidence="1">
    <location>
        <begin position="151"/>
        <end position="173"/>
    </location>
</feature>
<organism evidence="4 5">
    <name type="scientific">Paenibacillus nuruki</name>
    <dbReference type="NCBI Taxonomy" id="1886670"/>
    <lineage>
        <taxon>Bacteria</taxon>
        <taxon>Bacillati</taxon>
        <taxon>Bacillota</taxon>
        <taxon>Bacilli</taxon>
        <taxon>Bacillales</taxon>
        <taxon>Paenibacillaceae</taxon>
        <taxon>Paenibacillus</taxon>
    </lineage>
</organism>
<dbReference type="NCBIfam" id="TIGR00229">
    <property type="entry name" value="sensory_box"/>
    <property type="match status" value="1"/>
</dbReference>
<feature type="transmembrane region" description="Helical" evidence="1">
    <location>
        <begin position="221"/>
        <end position="245"/>
    </location>
</feature>
<feature type="domain" description="EAL" evidence="2">
    <location>
        <begin position="553"/>
        <end position="805"/>
    </location>
</feature>
<dbReference type="SUPFAM" id="SSF55073">
    <property type="entry name" value="Nucleotide cyclase"/>
    <property type="match status" value="1"/>
</dbReference>
<dbReference type="SMART" id="SM00267">
    <property type="entry name" value="GGDEF"/>
    <property type="match status" value="1"/>
</dbReference>
<sequence>MNTILETTIPVHWLYVCIAALASMVGCAVIVIGSSWSSSSWSSSSLRNQNMKKRQRIIALIGALAFSTSHILIPISMNVPITMKYYGLHLIFTILGCYGAVYAASRYAFSSWRGSMQFFMTSMIVAVTILVFDYANTLYLFRGFLMWNPELIWMTIPIAISICLAVMRLFSLSSRNREHGLRSPTMIFGIVTSGIGLAGIPLICAYSVLSFEQMGLTDKSYLIPYIFMIFVATSLYAIPDSFIFVREQKENREMIQREQYYSSLYEQNPDSVIEFDIHGVITGINRRAEKMSKEIGKPLIGVRATDLLEGEQKTLAQDHLELVLSGHSSTIDLELRSEQGRILSIALTSIPIFVHGKIAGAYTIAKNITKRKRDQETIRHLAYHDELTGLANRRSFETRLSMYTMVDNHHSPFTLFFIDLDRFKRINDLFGHAFGDAVIRHSGLVLKSCLPKNSFVARMGGDEFTVIVPGLSDIEEIKAIASKVIDRFVQPFHIEKHAVKLSASIGIARFPEDGASAGVLTQRADTAMYTAKENGSSQYQFYDAVSDQSSLEQIMLENDLEQAIDNNQLKLVYQPKFDIRTGLIIGYEALIRWYHPILGEIPPLSFIPLAEKSGMIIALEQWVLRTACLQSKQWQCEGYDAVPIAVNVSPIHLMKPDIYETIIRTLKELDFDPTLLEIEITESAMMHNEDHVIDILGKLKESGISVSMDDFGTGYSSLSYLHNLPIGCLKIDRSFIRKITIDKDSRAIAEMIISMAKQLGLKIIAEGVETEEQVALLREWKCYNVQGFYYSRPLSPENAIHSRVS</sequence>
<gene>
    <name evidence="4" type="ORF">PTI45_02194</name>
</gene>
<dbReference type="RefSeq" id="WP_069327617.1">
    <property type="nucleotide sequence ID" value="NZ_MDER01000038.1"/>
</dbReference>
<dbReference type="PROSITE" id="PS50887">
    <property type="entry name" value="GGDEF"/>
    <property type="match status" value="1"/>
</dbReference>
<dbReference type="AlphaFoldDB" id="A0A1E3L439"/>
<dbReference type="PANTHER" id="PTHR44757">
    <property type="entry name" value="DIGUANYLATE CYCLASE DGCP"/>
    <property type="match status" value="1"/>
</dbReference>
<keyword evidence="1" id="KW-0812">Transmembrane</keyword>
<dbReference type="Proteomes" id="UP000094578">
    <property type="component" value="Unassembled WGS sequence"/>
</dbReference>
<dbReference type="Gene3D" id="3.30.70.270">
    <property type="match status" value="1"/>
</dbReference>
<evidence type="ECO:0000256" key="1">
    <source>
        <dbReference type="SAM" id="Phobius"/>
    </source>
</evidence>
<dbReference type="InterPro" id="IPR001633">
    <property type="entry name" value="EAL_dom"/>
</dbReference>
<dbReference type="STRING" id="1886670.PTI45_02194"/>
<evidence type="ECO:0000313" key="5">
    <source>
        <dbReference type="Proteomes" id="UP000094578"/>
    </source>
</evidence>
<dbReference type="Pfam" id="PF00563">
    <property type="entry name" value="EAL"/>
    <property type="match status" value="1"/>
</dbReference>
<feature type="transmembrane region" description="Helical" evidence="1">
    <location>
        <begin position="85"/>
        <end position="104"/>
    </location>
</feature>
<dbReference type="GO" id="GO:0016740">
    <property type="term" value="F:transferase activity"/>
    <property type="evidence" value="ECO:0007669"/>
    <property type="project" value="UniProtKB-KW"/>
</dbReference>
<dbReference type="FunFam" id="3.30.70.270:FF:000001">
    <property type="entry name" value="Diguanylate cyclase domain protein"/>
    <property type="match status" value="1"/>
</dbReference>
<dbReference type="CDD" id="cd01948">
    <property type="entry name" value="EAL"/>
    <property type="match status" value="1"/>
</dbReference>
<keyword evidence="5" id="KW-1185">Reference proteome</keyword>
<dbReference type="InterPro" id="IPR052155">
    <property type="entry name" value="Biofilm_reg_signaling"/>
</dbReference>
<dbReference type="Pfam" id="PF00990">
    <property type="entry name" value="GGDEF"/>
    <property type="match status" value="1"/>
</dbReference>
<accession>A0A1E3L439</accession>
<dbReference type="InterPro" id="IPR035965">
    <property type="entry name" value="PAS-like_dom_sf"/>
</dbReference>
<dbReference type="CDD" id="cd01949">
    <property type="entry name" value="GGDEF"/>
    <property type="match status" value="1"/>
</dbReference>
<dbReference type="PANTHER" id="PTHR44757:SF2">
    <property type="entry name" value="BIOFILM ARCHITECTURE MAINTENANCE PROTEIN MBAA"/>
    <property type="match status" value="1"/>
</dbReference>
<dbReference type="InterPro" id="IPR000160">
    <property type="entry name" value="GGDEF_dom"/>
</dbReference>
<dbReference type="InterPro" id="IPR029787">
    <property type="entry name" value="Nucleotide_cyclase"/>
</dbReference>
<evidence type="ECO:0000259" key="2">
    <source>
        <dbReference type="PROSITE" id="PS50883"/>
    </source>
</evidence>
<evidence type="ECO:0000313" key="4">
    <source>
        <dbReference type="EMBL" id="ODP28444.1"/>
    </source>
</evidence>
<dbReference type="NCBIfam" id="TIGR00254">
    <property type="entry name" value="GGDEF"/>
    <property type="match status" value="1"/>
</dbReference>
<dbReference type="FunFam" id="3.20.20.450:FF:000001">
    <property type="entry name" value="Cyclic di-GMP phosphodiesterase yahA"/>
    <property type="match status" value="1"/>
</dbReference>
<dbReference type="PROSITE" id="PS50883">
    <property type="entry name" value="EAL"/>
    <property type="match status" value="1"/>
</dbReference>
<proteinExistence type="predicted"/>
<keyword evidence="4" id="KW-0808">Transferase</keyword>